<evidence type="ECO:0000313" key="4">
    <source>
        <dbReference type="Proteomes" id="UP001617427"/>
    </source>
</evidence>
<dbReference type="Proteomes" id="UP001617427">
    <property type="component" value="Unassembled WGS sequence"/>
</dbReference>
<dbReference type="Gene3D" id="2.160.20.10">
    <property type="entry name" value="Single-stranded right-handed beta-helix, Pectin lyase-like"/>
    <property type="match status" value="1"/>
</dbReference>
<proteinExistence type="predicted"/>
<dbReference type="InterPro" id="IPR012334">
    <property type="entry name" value="Pectin_lyas_fold"/>
</dbReference>
<dbReference type="PANTHER" id="PTHR12338:SF5">
    <property type="entry name" value="ANTIGEN 43-RELATED"/>
    <property type="match status" value="1"/>
</dbReference>
<name>A0ABW8F4T1_9BURK</name>
<protein>
    <submittedName>
        <fullName evidence="3">Beta strand repeat-containing protein</fullName>
    </submittedName>
</protein>
<dbReference type="InterPro" id="IPR008638">
    <property type="entry name" value="FhaB/CdiA-like_TPS"/>
</dbReference>
<evidence type="ECO:0000313" key="3">
    <source>
        <dbReference type="EMBL" id="MFJ3048304.1"/>
    </source>
</evidence>
<dbReference type="PANTHER" id="PTHR12338">
    <property type="entry name" value="AUTOTRANSPORTER"/>
    <property type="match status" value="1"/>
</dbReference>
<comment type="caution">
    <text evidence="3">The sequence shown here is derived from an EMBL/GenBank/DDBJ whole genome shotgun (WGS) entry which is preliminary data.</text>
</comment>
<sequence>MKNTVPASVSEGQAAYSAPPAVELLPPSLTVRLGKRRLTLSWRARKPLPTLLGHLLQRSWRQVLAPVLRVSVAAAAVCGAWQTSALAAMPAPGTLPAGWSVVNGNVVFTQNGNVLNINQLSPQAIANFLSFSIGSDAAVNISQPSSAAAFLAKVTGGDISQIYGKLTAPGLVALYNPNGILIGPGGTVDVGRFIASTLNINDSDFLAGKLTFSKQGTVGSVENQGTIKSATGGSVYLIGSSVTNGGIIQSPQGEVILAAGETVTLADTATPGVTVNVTGNTGNVTNLGAITAEAGRIGIAAGLISNSGTISASSVVREGGRIFLRASQNLTTTASSSISADGTAGGNIKLYADNQAYIDGNVSATGSAGPGGYVETSGLKQLDVVKAPRVGAGGTWYIDPYDLEVVADSSGSSNVSSGSDGGSNVITSVGSSSQIRASSISGQLNDGISVILATGAGGSSTGGNITVNSAINKTSGSAAGLTLNANNSIAINADITSTSGALNLNLNSNYSGIAGDHTVNVSGATIKLNGGVLSVLDVGSNTGSGNIAINNGATINLDQGGTLNARTLTIAAGGTLSSVYNAGVILAGDLNNSGTVGLNNSALSVGGKLLNQGTVNLANVSGTLGNVTNSGNMTMASMFQGIAATAFNNSGSLTLSNGSTLNAGAVTNTGNATINVSTLNASTLNNSGTATVTDSTVTATDKITNAGQFSIANSTINTVNGFANNLGATLNLGYQSSFNSGTVVNAGTMNVNGAMFTNASLVNDATGVINLGTEDGQSFTVTGNSDWVNNGSMVLSGTSRTVNLYVSNLSNNGNLVIGGSGSSLSLASEGSLNNAATGTITVGNGASLKGAYFANGGLLTMQGNAGVYFSSGVENQAGGTISGTGTISIANVDGVRGTLLNNGTLAPGGDGSVGALNIDGDLTLGSGSKLLLDFSNGGYDQINFLSCGTISLGGTLQTRLLNNYTAPVGTTYQVFDTSIGAQFAPGSYFRNVTGDVVTIGGNKQMIKATTTNGLTLAMAGSATLTASGGDSDWGSLASWSGAGYIPTQIDTVVIGSGMSAHHGSGTDTIDKLVLNGGKLDMYGGSSLTVATSTSGSGDITVSSPTNTDGPNLLLVVGPTSGTTLTLNNAVTNANVSVAGGNLVLGGNARFYGMTVNSGSVTGNPGSRLVVSDSFYQGGGNMTLADAALSSASGTLTVGNITANNLVLEAQNGDIAQYGSSCMSISTSLHVTKQLIASATGNINLGGANSNNQIAAFAANSSGQGNITLLNHLNTDDTSVVTINGVNAANGSINIENYGAMRTEAIGSNADFLGSLPTAVDGTSTSTANKLAILGINATGLIKARGGSGSVNMSTHSPLTIGSGGVDASSNIALTAGSSANTSDDNLIINGLLSSQGGNITLSAGNSLTLNANVATSAPGLATLSALAFNYTPGVSITDANGVRIPVPLPPSSDPIPAGAQVVAPGLQQQSISSIIAILTQSTTQTSSSTGKVSMTDGGGTADKESTKDAVGTDKSSSKPAAKLYCN</sequence>
<dbReference type="InterPro" id="IPR011050">
    <property type="entry name" value="Pectin_lyase_fold/virulence"/>
</dbReference>
<organism evidence="3 4">
    <name type="scientific">Herbaspirillum chlorophenolicum</name>
    <dbReference type="NCBI Taxonomy" id="211589"/>
    <lineage>
        <taxon>Bacteria</taxon>
        <taxon>Pseudomonadati</taxon>
        <taxon>Pseudomonadota</taxon>
        <taxon>Betaproteobacteria</taxon>
        <taxon>Burkholderiales</taxon>
        <taxon>Oxalobacteraceae</taxon>
        <taxon>Herbaspirillum</taxon>
    </lineage>
</organism>
<gene>
    <name evidence="3" type="ORF">ACIPEN_20925</name>
</gene>
<evidence type="ECO:0000259" key="2">
    <source>
        <dbReference type="SMART" id="SM00912"/>
    </source>
</evidence>
<evidence type="ECO:0000256" key="1">
    <source>
        <dbReference type="SAM" id="MobiDB-lite"/>
    </source>
</evidence>
<feature type="domain" description="Filamentous haemagglutinin FhaB/tRNA nuclease CdiA-like TPS" evidence="2">
    <location>
        <begin position="92"/>
        <end position="204"/>
    </location>
</feature>
<dbReference type="SUPFAM" id="SSF51126">
    <property type="entry name" value="Pectin lyase-like"/>
    <property type="match status" value="1"/>
</dbReference>
<dbReference type="InterPro" id="IPR050909">
    <property type="entry name" value="Bact_Autotransporter_VF"/>
</dbReference>
<dbReference type="SMART" id="SM00912">
    <property type="entry name" value="Haemagg_act"/>
    <property type="match status" value="1"/>
</dbReference>
<reference evidence="3 4" key="1">
    <citation type="submission" date="2024-10" db="EMBL/GenBank/DDBJ databases">
        <title>The Natural Products Discovery Center: Release of the First 8490 Sequenced Strains for Exploring Actinobacteria Biosynthetic Diversity.</title>
        <authorList>
            <person name="Kalkreuter E."/>
            <person name="Kautsar S.A."/>
            <person name="Yang D."/>
            <person name="Bader C.D."/>
            <person name="Teijaro C.N."/>
            <person name="Fluegel L."/>
            <person name="Davis C.M."/>
            <person name="Simpson J.R."/>
            <person name="Lauterbach L."/>
            <person name="Steele A.D."/>
            <person name="Gui C."/>
            <person name="Meng S."/>
            <person name="Li G."/>
            <person name="Viehrig K."/>
            <person name="Ye F."/>
            <person name="Su P."/>
            <person name="Kiefer A.F."/>
            <person name="Nichols A."/>
            <person name="Cepeda A.J."/>
            <person name="Yan W."/>
            <person name="Fan B."/>
            <person name="Jiang Y."/>
            <person name="Adhikari A."/>
            <person name="Zheng C.-J."/>
            <person name="Schuster L."/>
            <person name="Cowan T.M."/>
            <person name="Smanski M.J."/>
            <person name="Chevrette M.G."/>
            <person name="De Carvalho L.P.S."/>
            <person name="Shen B."/>
        </authorList>
    </citation>
    <scope>NUCLEOTIDE SEQUENCE [LARGE SCALE GENOMIC DNA]</scope>
    <source>
        <strain evidence="3 4">NPDC087045</strain>
    </source>
</reference>
<dbReference type="RefSeq" id="WP_402703256.1">
    <property type="nucleotide sequence ID" value="NZ_JBIUZV010000017.1"/>
</dbReference>
<dbReference type="EMBL" id="JBIUZV010000017">
    <property type="protein sequence ID" value="MFJ3048304.1"/>
    <property type="molecule type" value="Genomic_DNA"/>
</dbReference>
<dbReference type="Pfam" id="PF05860">
    <property type="entry name" value="TPS"/>
    <property type="match status" value="1"/>
</dbReference>
<feature type="region of interest" description="Disordered" evidence="1">
    <location>
        <begin position="1485"/>
        <end position="1526"/>
    </location>
</feature>
<feature type="compositionally biased region" description="Basic and acidic residues" evidence="1">
    <location>
        <begin position="1501"/>
        <end position="1511"/>
    </location>
</feature>
<keyword evidence="4" id="KW-1185">Reference proteome</keyword>
<dbReference type="NCBIfam" id="TIGR01901">
    <property type="entry name" value="adhes_NPXG"/>
    <property type="match status" value="1"/>
</dbReference>
<accession>A0ABW8F4T1</accession>